<dbReference type="SUPFAM" id="SSF110087">
    <property type="entry name" value="DR1885-like metal-binding protein"/>
    <property type="match status" value="1"/>
</dbReference>
<keyword evidence="3" id="KW-1185">Reference proteome</keyword>
<dbReference type="RefSeq" id="WP_009505267.1">
    <property type="nucleotide sequence ID" value="NZ_LIGK01000006.1"/>
</dbReference>
<evidence type="ECO:0000313" key="3">
    <source>
        <dbReference type="Proteomes" id="UP000249165"/>
    </source>
</evidence>
<dbReference type="PANTHER" id="PTHR36302:SF1">
    <property type="entry name" value="COPPER CHAPERONE PCU(A)C"/>
    <property type="match status" value="1"/>
</dbReference>
<evidence type="ECO:0000313" key="2">
    <source>
        <dbReference type="EMBL" id="RAK20784.1"/>
    </source>
</evidence>
<name>A0A327YIK0_9RHOB</name>
<dbReference type="PANTHER" id="PTHR36302">
    <property type="entry name" value="BLR7088 PROTEIN"/>
    <property type="match status" value="1"/>
</dbReference>
<evidence type="ECO:0000256" key="1">
    <source>
        <dbReference type="SAM" id="SignalP"/>
    </source>
</evidence>
<dbReference type="Gene3D" id="2.60.40.1890">
    <property type="entry name" value="PCu(A)C copper chaperone"/>
    <property type="match status" value="1"/>
</dbReference>
<dbReference type="InterPro" id="IPR058248">
    <property type="entry name" value="Lxx211020-like"/>
</dbReference>
<organism evidence="2 3">
    <name type="scientific">Salipiger aestuarii</name>
    <dbReference type="NCBI Taxonomy" id="568098"/>
    <lineage>
        <taxon>Bacteria</taxon>
        <taxon>Pseudomonadati</taxon>
        <taxon>Pseudomonadota</taxon>
        <taxon>Alphaproteobacteria</taxon>
        <taxon>Rhodobacterales</taxon>
        <taxon>Roseobacteraceae</taxon>
        <taxon>Salipiger</taxon>
    </lineage>
</organism>
<dbReference type="Pfam" id="PF04314">
    <property type="entry name" value="PCuAC"/>
    <property type="match status" value="1"/>
</dbReference>
<dbReference type="AlphaFoldDB" id="A0A327YIK0"/>
<gene>
    <name evidence="2" type="ORF">ATI53_100532</name>
</gene>
<proteinExistence type="predicted"/>
<dbReference type="OrthoDB" id="9796962at2"/>
<comment type="caution">
    <text evidence="2">The sequence shown here is derived from an EMBL/GenBank/DDBJ whole genome shotgun (WGS) entry which is preliminary data.</text>
</comment>
<dbReference type="InterPro" id="IPR007410">
    <property type="entry name" value="LpqE-like"/>
</dbReference>
<protein>
    <submittedName>
        <fullName evidence="2">Copper(I)-binding protein</fullName>
    </submittedName>
</protein>
<keyword evidence="1" id="KW-0732">Signal</keyword>
<reference evidence="2 3" key="1">
    <citation type="submission" date="2018-06" db="EMBL/GenBank/DDBJ databases">
        <title>Genomic Encyclopedia of Archaeal and Bacterial Type Strains, Phase II (KMG-II): from individual species to whole genera.</title>
        <authorList>
            <person name="Goeker M."/>
        </authorList>
    </citation>
    <scope>NUCLEOTIDE SEQUENCE [LARGE SCALE GENOMIC DNA]</scope>
    <source>
        <strain evidence="2 3">DSM 22011</strain>
    </source>
</reference>
<sequence>MRYPAIIALLVLPLPAIAQDHDDHLSHHGTLHAMHAWTRASARDGTTYVFVDLENHGAAPVLIHGARSDIAQTGALVGFTLENGEARWVDIPTVPVAPGRELHLEPDALAIRLGGLTQDLHRGDTFDMHLLTGIGELDLHVAVEAAGAAQHSHAGHMH</sequence>
<dbReference type="Proteomes" id="UP000249165">
    <property type="component" value="Unassembled WGS sequence"/>
</dbReference>
<feature type="chain" id="PRO_5016364672" evidence="1">
    <location>
        <begin position="19"/>
        <end position="158"/>
    </location>
</feature>
<accession>A0A327YIK0</accession>
<dbReference type="EMBL" id="QLMG01000005">
    <property type="protein sequence ID" value="RAK20784.1"/>
    <property type="molecule type" value="Genomic_DNA"/>
</dbReference>
<dbReference type="InterPro" id="IPR036182">
    <property type="entry name" value="PCuAC_sf"/>
</dbReference>
<feature type="signal peptide" evidence="1">
    <location>
        <begin position="1"/>
        <end position="18"/>
    </location>
</feature>